<feature type="compositionally biased region" description="Basic and acidic residues" evidence="2">
    <location>
        <begin position="227"/>
        <end position="259"/>
    </location>
</feature>
<evidence type="ECO:0000256" key="1">
    <source>
        <dbReference type="ARBA" id="ARBA00040925"/>
    </source>
</evidence>
<dbReference type="PANTHER" id="PTHR46424">
    <property type="entry name" value="UBX DOMAIN-CONTAINING PROTEIN 4"/>
    <property type="match status" value="1"/>
</dbReference>
<proteinExistence type="predicted"/>
<feature type="compositionally biased region" description="Low complexity" evidence="2">
    <location>
        <begin position="132"/>
        <end position="163"/>
    </location>
</feature>
<reference evidence="5" key="1">
    <citation type="submission" date="2017-01" db="EMBL/GenBank/DDBJ databases">
        <title>Comparative genomics of anhydrobiosis in the tardigrade Hypsibius dujardini.</title>
        <authorList>
            <person name="Yoshida Y."/>
            <person name="Koutsovoulos G."/>
            <person name="Laetsch D."/>
            <person name="Stevens L."/>
            <person name="Kumar S."/>
            <person name="Horikawa D."/>
            <person name="Ishino K."/>
            <person name="Komine S."/>
            <person name="Tomita M."/>
            <person name="Blaxter M."/>
            <person name="Arakawa K."/>
        </authorList>
    </citation>
    <scope>NUCLEOTIDE SEQUENCE [LARGE SCALE GENOMIC DNA]</scope>
    <source>
        <strain evidence="5">Z151</strain>
    </source>
</reference>
<feature type="region of interest" description="Disordered" evidence="2">
    <location>
        <begin position="420"/>
        <end position="461"/>
    </location>
</feature>
<dbReference type="GO" id="GO:0005783">
    <property type="term" value="C:endoplasmic reticulum"/>
    <property type="evidence" value="ECO:0007669"/>
    <property type="project" value="TreeGrafter"/>
</dbReference>
<keyword evidence="5" id="KW-1185">Reference proteome</keyword>
<sequence>MAWFDGNVDEAVKICRQRAGLLTIFIRDSSEESQKLEGIFAEADVASLVRDKHSDILLLKIIQGTANFDLLHSVYPVTSIPMIQFIDGANGMLLYSVVPSGKDDIVKGLTEGIDTWLHQRAALPTTNLSEASVPRPSSSSTTTTTVVRNDDSTTTTDQAADSQADLQARVARAQERAIEIRKQKEREAERLQREKEIQRRKDGQLTAEAERARQVYQAEQTRLEIEKERQQEAAHRQRVLDNLRQDKEDRERRIREAKELAAGGTSINQSPPSTGATSSGGNLPASTDYTKARIQFRYEAAEGMRNFIGEFEADDLFGRAVEFVRKETGLKKFTLRQLYPRKDFTDVEGKISMRDLGLVPNGVLLVIPAGGPRPSSSDGSRSLFSQFLSGIWYALSLPLQGINYLIGYVFPQPRIDNATTRPTNYSAARTSSPSDRAGSNVHRRRPPSDDPTYNGNSTQQL</sequence>
<dbReference type="Pfam" id="PF23187">
    <property type="entry name" value="UBX7_N"/>
    <property type="match status" value="1"/>
</dbReference>
<name>A0A1W0WYJ9_HYPEX</name>
<feature type="compositionally biased region" description="Polar residues" evidence="2">
    <location>
        <begin position="420"/>
        <end position="434"/>
    </location>
</feature>
<feature type="domain" description="UBX" evidence="3">
    <location>
        <begin position="287"/>
        <end position="366"/>
    </location>
</feature>
<evidence type="ECO:0000313" key="5">
    <source>
        <dbReference type="Proteomes" id="UP000192578"/>
    </source>
</evidence>
<dbReference type="SUPFAM" id="SSF54236">
    <property type="entry name" value="Ubiquitin-like"/>
    <property type="match status" value="1"/>
</dbReference>
<feature type="region of interest" description="Disordered" evidence="2">
    <location>
        <begin position="185"/>
        <end position="209"/>
    </location>
</feature>
<accession>A0A1W0WYJ9</accession>
<dbReference type="Gene3D" id="3.10.20.90">
    <property type="entry name" value="Phosphatidylinositol 3-kinase Catalytic Subunit, Chain A, domain 1"/>
    <property type="match status" value="1"/>
</dbReference>
<dbReference type="InterPro" id="IPR029071">
    <property type="entry name" value="Ubiquitin-like_domsf"/>
</dbReference>
<feature type="compositionally biased region" description="Low complexity" evidence="2">
    <location>
        <begin position="270"/>
        <end position="281"/>
    </location>
</feature>
<feature type="region of interest" description="Disordered" evidence="2">
    <location>
        <begin position="127"/>
        <end position="163"/>
    </location>
</feature>
<dbReference type="Proteomes" id="UP000192578">
    <property type="component" value="Unassembled WGS sequence"/>
</dbReference>
<dbReference type="GO" id="GO:0036503">
    <property type="term" value="P:ERAD pathway"/>
    <property type="evidence" value="ECO:0007669"/>
    <property type="project" value="TreeGrafter"/>
</dbReference>
<evidence type="ECO:0000256" key="2">
    <source>
        <dbReference type="SAM" id="MobiDB-lite"/>
    </source>
</evidence>
<evidence type="ECO:0000259" key="3">
    <source>
        <dbReference type="PROSITE" id="PS50033"/>
    </source>
</evidence>
<dbReference type="AlphaFoldDB" id="A0A1W0WYJ9"/>
<feature type="compositionally biased region" description="Polar residues" evidence="2">
    <location>
        <begin position="451"/>
        <end position="461"/>
    </location>
</feature>
<comment type="caution">
    <text evidence="4">The sequence shown here is derived from an EMBL/GenBank/DDBJ whole genome shotgun (WGS) entry which is preliminary data.</text>
</comment>
<protein>
    <recommendedName>
        <fullName evidence="1">UBX domain-containing protein 4</fullName>
    </recommendedName>
</protein>
<gene>
    <name evidence="4" type="ORF">BV898_05829</name>
</gene>
<dbReference type="SMART" id="SM00166">
    <property type="entry name" value="UBX"/>
    <property type="match status" value="1"/>
</dbReference>
<dbReference type="OrthoDB" id="2445133at2759"/>
<dbReference type="PANTHER" id="PTHR46424:SF1">
    <property type="entry name" value="UBX DOMAIN-CONTAINING PROTEIN 4"/>
    <property type="match status" value="1"/>
</dbReference>
<feature type="region of interest" description="Disordered" evidence="2">
    <location>
        <begin position="227"/>
        <end position="286"/>
    </location>
</feature>
<organism evidence="4 5">
    <name type="scientific">Hypsibius exemplaris</name>
    <name type="common">Freshwater tardigrade</name>
    <dbReference type="NCBI Taxonomy" id="2072580"/>
    <lineage>
        <taxon>Eukaryota</taxon>
        <taxon>Metazoa</taxon>
        <taxon>Ecdysozoa</taxon>
        <taxon>Tardigrada</taxon>
        <taxon>Eutardigrada</taxon>
        <taxon>Parachela</taxon>
        <taxon>Hypsibioidea</taxon>
        <taxon>Hypsibiidae</taxon>
        <taxon>Hypsibius</taxon>
    </lineage>
</organism>
<evidence type="ECO:0000313" key="4">
    <source>
        <dbReference type="EMBL" id="OQV20278.1"/>
    </source>
</evidence>
<dbReference type="InterPro" id="IPR001012">
    <property type="entry name" value="UBX_dom"/>
</dbReference>
<dbReference type="EMBL" id="MTYJ01000032">
    <property type="protein sequence ID" value="OQV20278.1"/>
    <property type="molecule type" value="Genomic_DNA"/>
</dbReference>
<dbReference type="PROSITE" id="PS50033">
    <property type="entry name" value="UBX"/>
    <property type="match status" value="1"/>
</dbReference>
<dbReference type="Pfam" id="PF00789">
    <property type="entry name" value="UBX"/>
    <property type="match status" value="1"/>
</dbReference>